<evidence type="ECO:0000256" key="2">
    <source>
        <dbReference type="ARBA" id="ARBA00030171"/>
    </source>
</evidence>
<evidence type="ECO:0000313" key="5">
    <source>
        <dbReference type="Proteomes" id="UP000521922"/>
    </source>
</evidence>
<dbReference type="GO" id="GO:0030655">
    <property type="term" value="P:beta-lactam antibiotic catabolic process"/>
    <property type="evidence" value="ECO:0007669"/>
    <property type="project" value="InterPro"/>
</dbReference>
<dbReference type="InterPro" id="IPR012338">
    <property type="entry name" value="Beta-lactam/transpept-like"/>
</dbReference>
<dbReference type="SUPFAM" id="SSF56601">
    <property type="entry name" value="beta-lactamase/transpeptidase-like"/>
    <property type="match status" value="1"/>
</dbReference>
<dbReference type="GO" id="GO:0046677">
    <property type="term" value="P:response to antibiotic"/>
    <property type="evidence" value="ECO:0007669"/>
    <property type="project" value="InterPro"/>
</dbReference>
<dbReference type="PRINTS" id="PR00118">
    <property type="entry name" value="BLACTAMASEA"/>
</dbReference>
<reference evidence="4 5" key="1">
    <citation type="submission" date="2020-07" db="EMBL/GenBank/DDBJ databases">
        <title>Sequencing the genomes of 1000 actinobacteria strains.</title>
        <authorList>
            <person name="Klenk H.-P."/>
        </authorList>
    </citation>
    <scope>NUCLEOTIDE SEQUENCE [LARGE SCALE GENOMIC DNA]</scope>
    <source>
        <strain evidence="4 5">DSM 7487</strain>
    </source>
</reference>
<evidence type="ECO:0000256" key="1">
    <source>
        <dbReference type="ARBA" id="ARBA00018879"/>
    </source>
</evidence>
<dbReference type="EMBL" id="JACCBB010000001">
    <property type="protein sequence ID" value="NYD21281.1"/>
    <property type="molecule type" value="Genomic_DNA"/>
</dbReference>
<dbReference type="RefSeq" id="WP_179749472.1">
    <property type="nucleotide sequence ID" value="NZ_BAAAGN010000006.1"/>
</dbReference>
<gene>
    <name evidence="4" type="ORF">BJ968_000821</name>
</gene>
<proteinExistence type="predicted"/>
<keyword evidence="4" id="KW-0378">Hydrolase</keyword>
<dbReference type="Proteomes" id="UP000521922">
    <property type="component" value="Unassembled WGS sequence"/>
</dbReference>
<dbReference type="InterPro" id="IPR000871">
    <property type="entry name" value="Beta-lactam_class-A"/>
</dbReference>
<accession>A0A7Y9DHD7</accession>
<dbReference type="PANTHER" id="PTHR35333:SF3">
    <property type="entry name" value="BETA-LACTAMASE-TYPE TRANSPEPTIDASE FOLD CONTAINING PROTEIN"/>
    <property type="match status" value="1"/>
</dbReference>
<name>A0A7Y9DHD7_9ACTN</name>
<protein>
    <recommendedName>
        <fullName evidence="1">Beta-lactamase</fullName>
    </recommendedName>
    <alternativeName>
        <fullName evidence="2">Penicillinase</fullName>
    </alternativeName>
</protein>
<feature type="domain" description="Beta-lactamase class A catalytic" evidence="3">
    <location>
        <begin position="66"/>
        <end position="232"/>
    </location>
</feature>
<dbReference type="Gene3D" id="3.40.710.10">
    <property type="entry name" value="DD-peptidase/beta-lactamase superfamily"/>
    <property type="match status" value="1"/>
</dbReference>
<dbReference type="GO" id="GO:0008800">
    <property type="term" value="F:beta-lactamase activity"/>
    <property type="evidence" value="ECO:0007669"/>
    <property type="project" value="InterPro"/>
</dbReference>
<sequence>MDVSRRSFVAAGSGAGLAAVLGRPPDEVTFWAADLLTGRGARHHADEPRPVLTLSAGAALGLLVARHGPGVLARRVRYGADRLVAPSPVCAWHVPGGLSVGRLGDAALRRADATATNLLLTRAGGPAAVTGFCRRLGDRRTRVDRLAPGSCAGAPWDPQDTTTTSALALTHGTLLLGTALPPPARARFAGLFPTTGLRGGWRLTGTHSTGRYGTAALVGTAARGRRRVLVAATVRAGQPAVPGSRAAVTGVVEALLEGLDRWW</sequence>
<organism evidence="4 5">
    <name type="scientific">Kineococcus aurantiacus</name>
    <dbReference type="NCBI Taxonomy" id="37633"/>
    <lineage>
        <taxon>Bacteria</taxon>
        <taxon>Bacillati</taxon>
        <taxon>Actinomycetota</taxon>
        <taxon>Actinomycetes</taxon>
        <taxon>Kineosporiales</taxon>
        <taxon>Kineosporiaceae</taxon>
        <taxon>Kineococcus</taxon>
    </lineage>
</organism>
<keyword evidence="5" id="KW-1185">Reference proteome</keyword>
<evidence type="ECO:0000259" key="3">
    <source>
        <dbReference type="Pfam" id="PF13354"/>
    </source>
</evidence>
<dbReference type="PANTHER" id="PTHR35333">
    <property type="entry name" value="BETA-LACTAMASE"/>
    <property type="match status" value="1"/>
</dbReference>
<comment type="caution">
    <text evidence="4">The sequence shown here is derived from an EMBL/GenBank/DDBJ whole genome shotgun (WGS) entry which is preliminary data.</text>
</comment>
<evidence type="ECO:0000313" key="4">
    <source>
        <dbReference type="EMBL" id="NYD21281.1"/>
    </source>
</evidence>
<dbReference type="PROSITE" id="PS51318">
    <property type="entry name" value="TAT"/>
    <property type="match status" value="1"/>
</dbReference>
<dbReference type="InterPro" id="IPR045155">
    <property type="entry name" value="Beta-lactam_cat"/>
</dbReference>
<dbReference type="AlphaFoldDB" id="A0A7Y9DHD7"/>
<dbReference type="InterPro" id="IPR006311">
    <property type="entry name" value="TAT_signal"/>
</dbReference>
<dbReference type="Pfam" id="PF13354">
    <property type="entry name" value="Beta-lactamase2"/>
    <property type="match status" value="1"/>
</dbReference>